<dbReference type="InterPro" id="IPR047690">
    <property type="entry name" value="IPExxxVDY_fam"/>
</dbReference>
<evidence type="ECO:0008006" key="3">
    <source>
        <dbReference type="Google" id="ProtNLM"/>
    </source>
</evidence>
<dbReference type="NCBIfam" id="NF033205">
    <property type="entry name" value="IPExxxVDY"/>
    <property type="match status" value="1"/>
</dbReference>
<keyword evidence="2" id="KW-1185">Reference proteome</keyword>
<accession>A0A1H1E2H6</accession>
<evidence type="ECO:0000313" key="1">
    <source>
        <dbReference type="EMBL" id="SDQ82934.1"/>
    </source>
</evidence>
<name>A0A1H1E2H6_9FLAO</name>
<gene>
    <name evidence="1" type="ORF">SAMN05421664_2761</name>
</gene>
<dbReference type="EMBL" id="FNKL01000003">
    <property type="protein sequence ID" value="SDQ82934.1"/>
    <property type="molecule type" value="Genomic_DNA"/>
</dbReference>
<organism evidence="1 2">
    <name type="scientific">Chryseobacterium soldanellicola</name>
    <dbReference type="NCBI Taxonomy" id="311333"/>
    <lineage>
        <taxon>Bacteria</taxon>
        <taxon>Pseudomonadati</taxon>
        <taxon>Bacteroidota</taxon>
        <taxon>Flavobacteriia</taxon>
        <taxon>Flavobacteriales</taxon>
        <taxon>Weeksellaceae</taxon>
        <taxon>Chryseobacterium group</taxon>
        <taxon>Chryseobacterium</taxon>
    </lineage>
</organism>
<evidence type="ECO:0000313" key="2">
    <source>
        <dbReference type="Proteomes" id="UP000199627"/>
    </source>
</evidence>
<dbReference type="RefSeq" id="WP_089756282.1">
    <property type="nucleotide sequence ID" value="NZ_FNKL01000003.1"/>
</dbReference>
<reference evidence="2" key="1">
    <citation type="submission" date="2016-10" db="EMBL/GenBank/DDBJ databases">
        <authorList>
            <person name="Varghese N."/>
            <person name="Submissions S."/>
        </authorList>
    </citation>
    <scope>NUCLEOTIDE SEQUENCE [LARGE SCALE GENOMIC DNA]</scope>
    <source>
        <strain evidence="2">DSM 17072</strain>
    </source>
</reference>
<dbReference type="OrthoDB" id="1270723at2"/>
<sequence length="158" mass="19046">MEIQKLYDLDDIEFEDIAIGLVRLAKNIPDHEFFYHVNQNNSDLKFSRKKDLIFNGAYFDYYFPRFEAYHKFTKTCFTFISNKSSESKQKKPQTELFSEEENIKFLLNNQVEVQYILHSSEQFHDFSVILLPENLVFPIQDYTLSSDEELYQIIQYYE</sequence>
<dbReference type="Proteomes" id="UP000199627">
    <property type="component" value="Unassembled WGS sequence"/>
</dbReference>
<dbReference type="STRING" id="311333.SAMN05421664_2761"/>
<proteinExistence type="predicted"/>
<dbReference type="AlphaFoldDB" id="A0A1H1E2H6"/>
<protein>
    <recommendedName>
        <fullName evidence="3">IPExxxVDY family protein</fullName>
    </recommendedName>
</protein>